<dbReference type="Pfam" id="PF00348">
    <property type="entry name" value="polyprenyl_synt"/>
    <property type="match status" value="1"/>
</dbReference>
<dbReference type="SFLD" id="SFLDG01017">
    <property type="entry name" value="Polyprenyl_Transferase_Like"/>
    <property type="match status" value="1"/>
</dbReference>
<comment type="similarity">
    <text evidence="3">Belongs to the FPP/GGPP synthase family.</text>
</comment>
<dbReference type="EMBL" id="JBHSIT010000009">
    <property type="protein sequence ID" value="MFC4911540.1"/>
    <property type="molecule type" value="Genomic_DNA"/>
</dbReference>
<organism evidence="5 6">
    <name type="scientific">Actinomadura gamaensis</name>
    <dbReference type="NCBI Taxonomy" id="1763541"/>
    <lineage>
        <taxon>Bacteria</taxon>
        <taxon>Bacillati</taxon>
        <taxon>Actinomycetota</taxon>
        <taxon>Actinomycetes</taxon>
        <taxon>Streptosporangiales</taxon>
        <taxon>Thermomonosporaceae</taxon>
        <taxon>Actinomadura</taxon>
    </lineage>
</organism>
<sequence>MPRRRPAPTRAAANAPAPAAAAAHQSPAKPPGARRAPGPARRADAASSAAQTLTWARELIEPGLRDAVEAMPGSMARIAAYHFGWEDARGRPARADGGKVLRPALTLLCAEAVGGTARAALPAAVAVELVHNFSLLHDDVMDGDLTRRHRPTAWNVFGAGAAILAGDALLARATELLAGPGDGVRVLSRAVLELCEGQSSDMAFERRTDVDLPECVTMADRKTGALIGASCGLGASYGGGTAEQAARLTAFGHRLGLAFQLVDDLLGIWGDPAATGKAAHSDLRSRKKSLPVVAALTSGTAAARELAALYYQDRPLGDAERARAAELIEAAGGREWARRRAGELLAEALAELDAAAPSGTAADRLRALAVLVTTRDH</sequence>
<dbReference type="Gene3D" id="1.10.600.10">
    <property type="entry name" value="Farnesyl Diphosphate Synthase"/>
    <property type="match status" value="1"/>
</dbReference>
<dbReference type="GO" id="GO:0016740">
    <property type="term" value="F:transferase activity"/>
    <property type="evidence" value="ECO:0007669"/>
    <property type="project" value="UniProtKB-KW"/>
</dbReference>
<evidence type="ECO:0000313" key="6">
    <source>
        <dbReference type="Proteomes" id="UP001595872"/>
    </source>
</evidence>
<name>A0ABV9U4W8_9ACTN</name>
<dbReference type="InterPro" id="IPR033749">
    <property type="entry name" value="Polyprenyl_synt_CS"/>
</dbReference>
<evidence type="ECO:0000313" key="5">
    <source>
        <dbReference type="EMBL" id="MFC4911540.1"/>
    </source>
</evidence>
<evidence type="ECO:0000256" key="4">
    <source>
        <dbReference type="SAM" id="MobiDB-lite"/>
    </source>
</evidence>
<dbReference type="PROSITE" id="PS00723">
    <property type="entry name" value="POLYPRENYL_SYNTHASE_1"/>
    <property type="match status" value="1"/>
</dbReference>
<dbReference type="RefSeq" id="WP_378260543.1">
    <property type="nucleotide sequence ID" value="NZ_JBHSIT010000009.1"/>
</dbReference>
<comment type="caution">
    <text evidence="5">The sequence shown here is derived from an EMBL/GenBank/DDBJ whole genome shotgun (WGS) entry which is preliminary data.</text>
</comment>
<reference evidence="6" key="1">
    <citation type="journal article" date="2019" name="Int. J. Syst. Evol. Microbiol.">
        <title>The Global Catalogue of Microorganisms (GCM) 10K type strain sequencing project: providing services to taxonomists for standard genome sequencing and annotation.</title>
        <authorList>
            <consortium name="The Broad Institute Genomics Platform"/>
            <consortium name="The Broad Institute Genome Sequencing Center for Infectious Disease"/>
            <person name="Wu L."/>
            <person name="Ma J."/>
        </authorList>
    </citation>
    <scope>NUCLEOTIDE SEQUENCE [LARGE SCALE GENOMIC DNA]</scope>
    <source>
        <strain evidence="6">KLKA75</strain>
    </source>
</reference>
<gene>
    <name evidence="5" type="ORF">ACFPCY_29850</name>
</gene>
<feature type="compositionally biased region" description="Low complexity" evidence="4">
    <location>
        <begin position="8"/>
        <end position="48"/>
    </location>
</feature>
<dbReference type="InterPro" id="IPR008949">
    <property type="entry name" value="Isoprenoid_synthase_dom_sf"/>
</dbReference>
<keyword evidence="3 5" id="KW-0808">Transferase</keyword>
<keyword evidence="1" id="KW-0479">Metal-binding</keyword>
<accession>A0ABV9U4W8</accession>
<feature type="region of interest" description="Disordered" evidence="4">
    <location>
        <begin position="1"/>
        <end position="48"/>
    </location>
</feature>
<dbReference type="PROSITE" id="PS00444">
    <property type="entry name" value="POLYPRENYL_SYNTHASE_2"/>
    <property type="match status" value="1"/>
</dbReference>
<evidence type="ECO:0000256" key="2">
    <source>
        <dbReference type="ARBA" id="ARBA00022842"/>
    </source>
</evidence>
<dbReference type="CDD" id="cd00685">
    <property type="entry name" value="Trans_IPPS_HT"/>
    <property type="match status" value="1"/>
</dbReference>
<evidence type="ECO:0000256" key="1">
    <source>
        <dbReference type="ARBA" id="ARBA00022723"/>
    </source>
</evidence>
<proteinExistence type="inferred from homology"/>
<keyword evidence="6" id="KW-1185">Reference proteome</keyword>
<dbReference type="NCBIfam" id="NF041169">
    <property type="entry name" value="f2_encap_cargo4"/>
    <property type="match status" value="1"/>
</dbReference>
<dbReference type="SFLD" id="SFLDS00005">
    <property type="entry name" value="Isoprenoid_Synthase_Type_I"/>
    <property type="match status" value="1"/>
</dbReference>
<evidence type="ECO:0000256" key="3">
    <source>
        <dbReference type="RuleBase" id="RU004466"/>
    </source>
</evidence>
<dbReference type="InterPro" id="IPR000092">
    <property type="entry name" value="Polyprenyl_synt"/>
</dbReference>
<dbReference type="PANTHER" id="PTHR12001">
    <property type="entry name" value="GERANYLGERANYL PYROPHOSPHATE SYNTHASE"/>
    <property type="match status" value="1"/>
</dbReference>
<protein>
    <submittedName>
        <fullName evidence="5">Family 2 encapsulin nanocompartment cargo protein polyprenyl transferase</fullName>
    </submittedName>
</protein>
<dbReference type="SUPFAM" id="SSF48576">
    <property type="entry name" value="Terpenoid synthases"/>
    <property type="match status" value="1"/>
</dbReference>
<dbReference type="PANTHER" id="PTHR12001:SF86">
    <property type="entry name" value="GERANYLGERANYL DIPHOSPHATE SYNTHASE"/>
    <property type="match status" value="1"/>
</dbReference>
<keyword evidence="2" id="KW-0460">Magnesium</keyword>
<dbReference type="Proteomes" id="UP001595872">
    <property type="component" value="Unassembled WGS sequence"/>
</dbReference>